<keyword evidence="3" id="KW-1185">Reference proteome</keyword>
<dbReference type="Proteomes" id="UP000298493">
    <property type="component" value="Unassembled WGS sequence"/>
</dbReference>
<protein>
    <submittedName>
        <fullName evidence="2">Uncharacterized protein</fullName>
    </submittedName>
</protein>
<evidence type="ECO:0000313" key="3">
    <source>
        <dbReference type="Proteomes" id="UP000298493"/>
    </source>
</evidence>
<evidence type="ECO:0000313" key="2">
    <source>
        <dbReference type="EMBL" id="TID19662.1"/>
    </source>
</evidence>
<name>A0A4Z1NX23_9PEZI</name>
<reference evidence="2 3" key="1">
    <citation type="submission" date="2019-04" db="EMBL/GenBank/DDBJ databases">
        <title>High contiguity whole genome sequence and gene annotation resource for two Venturia nashicola isolates.</title>
        <authorList>
            <person name="Prokchorchik M."/>
            <person name="Won K."/>
            <person name="Lee Y."/>
            <person name="Choi E.D."/>
            <person name="Segonzac C."/>
            <person name="Sohn K.H."/>
        </authorList>
    </citation>
    <scope>NUCLEOTIDE SEQUENCE [LARGE SCALE GENOMIC DNA]</scope>
    <source>
        <strain evidence="2 3">PRI2</strain>
    </source>
</reference>
<gene>
    <name evidence="2" type="ORF">E6O75_ATG07000</name>
</gene>
<feature type="region of interest" description="Disordered" evidence="1">
    <location>
        <begin position="46"/>
        <end position="67"/>
    </location>
</feature>
<sequence>MVPATHLGKLGMKSALAHIVKKPQQFPACTGVELQSASDEQANFRRATEAQRHVEDEQRQAYKGAEGKKRCAKEKNIGHLAKLGERIELNVEKTKKQRSQPDSSSKGHIEGDRLTYEKRKKCPRLIIAFVNDL</sequence>
<proteinExistence type="predicted"/>
<organism evidence="2 3">
    <name type="scientific">Venturia nashicola</name>
    <dbReference type="NCBI Taxonomy" id="86259"/>
    <lineage>
        <taxon>Eukaryota</taxon>
        <taxon>Fungi</taxon>
        <taxon>Dikarya</taxon>
        <taxon>Ascomycota</taxon>
        <taxon>Pezizomycotina</taxon>
        <taxon>Dothideomycetes</taxon>
        <taxon>Pleosporomycetidae</taxon>
        <taxon>Venturiales</taxon>
        <taxon>Venturiaceae</taxon>
        <taxon>Venturia</taxon>
    </lineage>
</organism>
<feature type="compositionally biased region" description="Basic and acidic residues" evidence="1">
    <location>
        <begin position="105"/>
        <end position="114"/>
    </location>
</feature>
<comment type="caution">
    <text evidence="2">The sequence shown here is derived from an EMBL/GenBank/DDBJ whole genome shotgun (WGS) entry which is preliminary data.</text>
</comment>
<evidence type="ECO:0000256" key="1">
    <source>
        <dbReference type="SAM" id="MobiDB-lite"/>
    </source>
</evidence>
<feature type="region of interest" description="Disordered" evidence="1">
    <location>
        <begin position="88"/>
        <end position="114"/>
    </location>
</feature>
<dbReference type="AlphaFoldDB" id="A0A4Z1NX23"/>
<dbReference type="EMBL" id="SNSC02000012">
    <property type="protein sequence ID" value="TID19662.1"/>
    <property type="molecule type" value="Genomic_DNA"/>
</dbReference>
<accession>A0A4Z1NX23</accession>